<comment type="caution">
    <text evidence="1">The sequence shown here is derived from an EMBL/GenBank/DDBJ whole genome shotgun (WGS) entry which is preliminary data.</text>
</comment>
<dbReference type="AlphaFoldDB" id="A0A9K3GL48"/>
<keyword evidence="2" id="KW-1185">Reference proteome</keyword>
<proteinExistence type="predicted"/>
<accession>A0A9K3GL48</accession>
<evidence type="ECO:0000313" key="2">
    <source>
        <dbReference type="Proteomes" id="UP000265618"/>
    </source>
</evidence>
<gene>
    <name evidence="1" type="ORF">KIPB_008048</name>
</gene>
<dbReference type="EMBL" id="BDIP01002392">
    <property type="protein sequence ID" value="GIQ86235.1"/>
    <property type="molecule type" value="Genomic_DNA"/>
</dbReference>
<name>A0A9K3GL48_9EUKA</name>
<reference evidence="1 2" key="1">
    <citation type="journal article" date="2018" name="PLoS ONE">
        <title>The draft genome of Kipferlia bialata reveals reductive genome evolution in fornicate parasites.</title>
        <authorList>
            <person name="Tanifuji G."/>
            <person name="Takabayashi S."/>
            <person name="Kume K."/>
            <person name="Takagi M."/>
            <person name="Nakayama T."/>
            <person name="Kamikawa R."/>
            <person name="Inagaki Y."/>
            <person name="Hashimoto T."/>
        </authorList>
    </citation>
    <scope>NUCLEOTIDE SEQUENCE [LARGE SCALE GENOMIC DNA]</scope>
    <source>
        <strain evidence="1">NY0173</strain>
    </source>
</reference>
<protein>
    <submittedName>
        <fullName evidence="1">Uncharacterized protein</fullName>
    </submittedName>
</protein>
<organism evidence="1 2">
    <name type="scientific">Kipferlia bialata</name>
    <dbReference type="NCBI Taxonomy" id="797122"/>
    <lineage>
        <taxon>Eukaryota</taxon>
        <taxon>Metamonada</taxon>
        <taxon>Carpediemonas-like organisms</taxon>
        <taxon>Kipferlia</taxon>
    </lineage>
</organism>
<evidence type="ECO:0000313" key="1">
    <source>
        <dbReference type="EMBL" id="GIQ86235.1"/>
    </source>
</evidence>
<dbReference type="Proteomes" id="UP000265618">
    <property type="component" value="Unassembled WGS sequence"/>
</dbReference>
<sequence>MRKSEWGGGIRFKFVELLQHHSLIGSWVQDVTPTVADMRAGNWLEGLSHLNPTTGKLARKILIVGENRNQRKRFNNCILVTLNADDTITEKVVRECPVDFNLYSFTGCRIGQTVWFFGGYTNEYGTPR</sequence>